<keyword evidence="5" id="KW-1185">Reference proteome</keyword>
<dbReference type="PANTHER" id="PTHR24412">
    <property type="entry name" value="KELCH PROTEIN"/>
    <property type="match status" value="1"/>
</dbReference>
<evidence type="ECO:0000256" key="3">
    <source>
        <dbReference type="SAM" id="SignalP"/>
    </source>
</evidence>
<evidence type="ECO:0008006" key="6">
    <source>
        <dbReference type="Google" id="ProtNLM"/>
    </source>
</evidence>
<organism evidence="4 5">
    <name type="scientific">Pontibacter populi</name>
    <dbReference type="NCBI Taxonomy" id="890055"/>
    <lineage>
        <taxon>Bacteria</taxon>
        <taxon>Pseudomonadati</taxon>
        <taxon>Bacteroidota</taxon>
        <taxon>Cytophagia</taxon>
        <taxon>Cytophagales</taxon>
        <taxon>Hymenobacteraceae</taxon>
        <taxon>Pontibacter</taxon>
    </lineage>
</organism>
<evidence type="ECO:0000256" key="2">
    <source>
        <dbReference type="ARBA" id="ARBA00022737"/>
    </source>
</evidence>
<dbReference type="Gene3D" id="2.120.10.80">
    <property type="entry name" value="Kelch-type beta propeller"/>
    <property type="match status" value="2"/>
</dbReference>
<dbReference type="SUPFAM" id="SSF117281">
    <property type="entry name" value="Kelch motif"/>
    <property type="match status" value="1"/>
</dbReference>
<feature type="signal peptide" evidence="3">
    <location>
        <begin position="1"/>
        <end position="22"/>
    </location>
</feature>
<dbReference type="PROSITE" id="PS51257">
    <property type="entry name" value="PROKAR_LIPOPROTEIN"/>
    <property type="match status" value="1"/>
</dbReference>
<evidence type="ECO:0000256" key="1">
    <source>
        <dbReference type="ARBA" id="ARBA00022441"/>
    </source>
</evidence>
<name>A0ABS6XCJ0_9BACT</name>
<gene>
    <name evidence="4" type="ORF">KYK27_11690</name>
</gene>
<dbReference type="RefSeq" id="WP_199110169.1">
    <property type="nucleotide sequence ID" value="NZ_JAHWXQ010000002.1"/>
</dbReference>
<reference evidence="4 5" key="1">
    <citation type="submission" date="2021-07" db="EMBL/GenBank/DDBJ databases">
        <authorList>
            <person name="Kim M.K."/>
        </authorList>
    </citation>
    <scope>NUCLEOTIDE SEQUENCE [LARGE SCALE GENOMIC DNA]</scope>
    <source>
        <strain evidence="4 5">HLY7-15</strain>
    </source>
</reference>
<dbReference type="PANTHER" id="PTHR24412:SF489">
    <property type="entry name" value="RING FINGER DOMAIN AND KELCH REPEAT-CONTAINING PROTEIN DDB_G0271372"/>
    <property type="match status" value="1"/>
</dbReference>
<dbReference type="InterPro" id="IPR015915">
    <property type="entry name" value="Kelch-typ_b-propeller"/>
</dbReference>
<feature type="chain" id="PRO_5046386669" description="Galactose oxidase" evidence="3">
    <location>
        <begin position="23"/>
        <end position="422"/>
    </location>
</feature>
<keyword evidence="1" id="KW-0880">Kelch repeat</keyword>
<dbReference type="Proteomes" id="UP000774935">
    <property type="component" value="Unassembled WGS sequence"/>
</dbReference>
<evidence type="ECO:0000313" key="4">
    <source>
        <dbReference type="EMBL" id="MBW3365714.1"/>
    </source>
</evidence>
<evidence type="ECO:0000313" key="5">
    <source>
        <dbReference type="Proteomes" id="UP000774935"/>
    </source>
</evidence>
<comment type="caution">
    <text evidence="4">The sequence shown here is derived from an EMBL/GenBank/DDBJ whole genome shotgun (WGS) entry which is preliminary data.</text>
</comment>
<protein>
    <recommendedName>
        <fullName evidence="6">Galactose oxidase</fullName>
    </recommendedName>
</protein>
<accession>A0ABS6XCJ0</accession>
<sequence length="422" mass="47692">MKKHLLLIIALSLTLTACKESAKEDPVPVQTPAPRAKTTIEFNEPGAVLESSVVFSGLIHQKDPSIKEYGVVYSKNPEVDIKTGTKIVFGPEVGDSYRMRVNGLEEGTKYYAKAYLIHEDNVVNYSQSRYEGNVYPFETAKSGSWARLYLPFRPDFSTGFFIGDILYIIPNSYETKRDLRTYDLNLDLWTSKGEIPFSPRKEGNAFSYNGKGYLMLGAKIDNSEKFDEVWEYDPATKVWTKKASCPVKMSAAAGFLLNGKYYVTRDSRGGEIYEYDIAADTWTKKGAILEHIDNMSWGNSFVYNGKGYIYSTSIWPFPAYNFAAYDPVNNSWSYIVAPIPGYQWSDSQARNKHLSVLINNKIYTALGDNKYDMYSFDMITEEWQKIGKYPAGSLSSEAMAVNYGNKILLLDGFTGYVYIPAK</sequence>
<dbReference type="EMBL" id="JAHWXQ010000002">
    <property type="protein sequence ID" value="MBW3365714.1"/>
    <property type="molecule type" value="Genomic_DNA"/>
</dbReference>
<keyword evidence="3" id="KW-0732">Signal</keyword>
<proteinExistence type="predicted"/>
<keyword evidence="2" id="KW-0677">Repeat</keyword>